<reference evidence="2" key="1">
    <citation type="submission" date="2021-01" db="EMBL/GenBank/DDBJ databases">
        <authorList>
            <person name="Corre E."/>
            <person name="Pelletier E."/>
            <person name="Niang G."/>
            <person name="Scheremetjew M."/>
            <person name="Finn R."/>
            <person name="Kale V."/>
            <person name="Holt S."/>
            <person name="Cochrane G."/>
            <person name="Meng A."/>
            <person name="Brown T."/>
            <person name="Cohen L."/>
        </authorList>
    </citation>
    <scope>NUCLEOTIDE SEQUENCE</scope>
    <source>
        <strain evidence="2">CCMP1594</strain>
    </source>
</reference>
<dbReference type="AlphaFoldDB" id="A0A7S4CYP7"/>
<sequence>MHELTDVHDARWIWNKIVFSQTDYYAEQQKDEPDQHGPQQPKKSPTHSYQSDQCQYVQQLVVSPCFLQPICKTNTVKKVASTALPLCGRCPAVAQTDCLIVGTREENVQTAGMKHETSVCICHVSGGHRCTVHTRCIW</sequence>
<feature type="region of interest" description="Disordered" evidence="1">
    <location>
        <begin position="28"/>
        <end position="50"/>
    </location>
</feature>
<proteinExistence type="predicted"/>
<accession>A0A7S4CYP7</accession>
<evidence type="ECO:0000256" key="1">
    <source>
        <dbReference type="SAM" id="MobiDB-lite"/>
    </source>
</evidence>
<feature type="compositionally biased region" description="Polar residues" evidence="1">
    <location>
        <begin position="37"/>
        <end position="50"/>
    </location>
</feature>
<protein>
    <submittedName>
        <fullName evidence="2">Uncharacterized protein</fullName>
    </submittedName>
</protein>
<name>A0A7S4CYP7_9EUGL</name>
<gene>
    <name evidence="2" type="ORF">EGYM00163_LOCUS21565</name>
</gene>
<dbReference type="EMBL" id="HBJA01061043">
    <property type="protein sequence ID" value="CAE0810430.1"/>
    <property type="molecule type" value="Transcribed_RNA"/>
</dbReference>
<organism evidence="2">
    <name type="scientific">Eutreptiella gymnastica</name>
    <dbReference type="NCBI Taxonomy" id="73025"/>
    <lineage>
        <taxon>Eukaryota</taxon>
        <taxon>Discoba</taxon>
        <taxon>Euglenozoa</taxon>
        <taxon>Euglenida</taxon>
        <taxon>Spirocuta</taxon>
        <taxon>Euglenophyceae</taxon>
        <taxon>Eutreptiales</taxon>
        <taxon>Eutreptiaceae</taxon>
        <taxon>Eutreptiella</taxon>
    </lineage>
</organism>
<evidence type="ECO:0000313" key="2">
    <source>
        <dbReference type="EMBL" id="CAE0810430.1"/>
    </source>
</evidence>